<keyword evidence="3" id="KW-1185">Reference proteome</keyword>
<protein>
    <submittedName>
        <fullName evidence="2">DUF3006 family protein</fullName>
    </submittedName>
</protein>
<evidence type="ECO:0000313" key="2">
    <source>
        <dbReference type="EMBL" id="MWG36728.1"/>
    </source>
</evidence>
<comment type="caution">
    <text evidence="2">The sequence shown here is derived from an EMBL/GenBank/DDBJ whole genome shotgun (WGS) entry which is preliminary data.</text>
</comment>
<evidence type="ECO:0000313" key="3">
    <source>
        <dbReference type="Proteomes" id="UP000451471"/>
    </source>
</evidence>
<sequence>MSDDPAECGAGDGVPDGEYRAVVDRIEDGLATLILDDETTTGRVDIPPDSLPDGARQADAVVDLTVEDGRLAEVRFEERATERRRERVQSRFDRLARRRDETTAPEDDRE</sequence>
<feature type="region of interest" description="Disordered" evidence="1">
    <location>
        <begin position="78"/>
        <end position="110"/>
    </location>
</feature>
<dbReference type="OrthoDB" id="299121at2157"/>
<name>A0A6B0GY62_9EURY</name>
<gene>
    <name evidence="2" type="ORF">GQS65_19945</name>
</gene>
<dbReference type="Pfam" id="PF11213">
    <property type="entry name" value="DUF3006"/>
    <property type="match status" value="1"/>
</dbReference>
<dbReference type="EMBL" id="WSZK01000039">
    <property type="protein sequence ID" value="MWG36728.1"/>
    <property type="molecule type" value="Genomic_DNA"/>
</dbReference>
<dbReference type="AlphaFoldDB" id="A0A6B0GY62"/>
<reference evidence="2 3" key="1">
    <citation type="submission" date="2019-12" db="EMBL/GenBank/DDBJ databases">
        <title>Halocatena pleomorpha gen. nov. sp. nov., an extremely halophilic archaeon of family Halobacteriaceae isolated from saltpan soil.</title>
        <authorList>
            <person name="Pal Y."/>
            <person name="Verma A."/>
            <person name="Krishnamurthi S."/>
            <person name="Kumar P."/>
        </authorList>
    </citation>
    <scope>NUCLEOTIDE SEQUENCE [LARGE SCALE GENOMIC DNA]</scope>
    <source>
        <strain evidence="2 3">JCM 16495</strain>
    </source>
</reference>
<accession>A0A6B0GY62</accession>
<dbReference type="Proteomes" id="UP000451471">
    <property type="component" value="Unassembled WGS sequence"/>
</dbReference>
<organism evidence="2 3">
    <name type="scientific">Halomarina oriensis</name>
    <dbReference type="NCBI Taxonomy" id="671145"/>
    <lineage>
        <taxon>Archaea</taxon>
        <taxon>Methanobacteriati</taxon>
        <taxon>Methanobacteriota</taxon>
        <taxon>Stenosarchaea group</taxon>
        <taxon>Halobacteria</taxon>
        <taxon>Halobacteriales</taxon>
        <taxon>Natronomonadaceae</taxon>
        <taxon>Halomarina</taxon>
    </lineage>
</organism>
<dbReference type="InterPro" id="IPR021377">
    <property type="entry name" value="DUF3006"/>
</dbReference>
<dbReference type="RefSeq" id="WP_158206379.1">
    <property type="nucleotide sequence ID" value="NZ_WSZK01000039.1"/>
</dbReference>
<evidence type="ECO:0000256" key="1">
    <source>
        <dbReference type="SAM" id="MobiDB-lite"/>
    </source>
</evidence>
<proteinExistence type="predicted"/>